<proteinExistence type="predicted"/>
<sequence>MTNALAEAIADHEGVEHMNLDFSLYSSVDAEALETLLDSVSETEVCVRFRVANVVVSLRSEADDEVSIGVADADQ</sequence>
<evidence type="ECO:0000313" key="2">
    <source>
        <dbReference type="EMBL" id="MFC7080903.1"/>
    </source>
</evidence>
<organism evidence="2 3">
    <name type="scientific">Halorussus caseinilyticus</name>
    <dbReference type="NCBI Taxonomy" id="3034025"/>
    <lineage>
        <taxon>Archaea</taxon>
        <taxon>Methanobacteriati</taxon>
        <taxon>Methanobacteriota</taxon>
        <taxon>Stenosarchaea group</taxon>
        <taxon>Halobacteria</taxon>
        <taxon>Halobacteriales</taxon>
        <taxon>Haladaptataceae</taxon>
        <taxon>Halorussus</taxon>
    </lineage>
</organism>
<keyword evidence="3" id="KW-1185">Reference proteome</keyword>
<dbReference type="EMBL" id="JBHSZH010000005">
    <property type="protein sequence ID" value="MFC7080903.1"/>
    <property type="molecule type" value="Genomic_DNA"/>
</dbReference>
<dbReference type="InterPro" id="IPR040624">
    <property type="entry name" value="HalOD1"/>
</dbReference>
<gene>
    <name evidence="2" type="ORF">ACFQJ6_13080</name>
</gene>
<comment type="caution">
    <text evidence="2">The sequence shown here is derived from an EMBL/GenBank/DDBJ whole genome shotgun (WGS) entry which is preliminary data.</text>
</comment>
<feature type="domain" description="Halobacterial output" evidence="1">
    <location>
        <begin position="2"/>
        <end position="61"/>
    </location>
</feature>
<evidence type="ECO:0000313" key="3">
    <source>
        <dbReference type="Proteomes" id="UP001596407"/>
    </source>
</evidence>
<dbReference type="AlphaFoldDB" id="A0ABD5WPA2"/>
<dbReference type="Proteomes" id="UP001596407">
    <property type="component" value="Unassembled WGS sequence"/>
</dbReference>
<reference evidence="2 3" key="1">
    <citation type="journal article" date="2019" name="Int. J. Syst. Evol. Microbiol.">
        <title>The Global Catalogue of Microorganisms (GCM) 10K type strain sequencing project: providing services to taxonomists for standard genome sequencing and annotation.</title>
        <authorList>
            <consortium name="The Broad Institute Genomics Platform"/>
            <consortium name="The Broad Institute Genome Sequencing Center for Infectious Disease"/>
            <person name="Wu L."/>
            <person name="Ma J."/>
        </authorList>
    </citation>
    <scope>NUCLEOTIDE SEQUENCE [LARGE SCALE GENOMIC DNA]</scope>
    <source>
        <strain evidence="2 3">DT72</strain>
    </source>
</reference>
<dbReference type="RefSeq" id="WP_382210406.1">
    <property type="nucleotide sequence ID" value="NZ_JBHSZH010000005.1"/>
</dbReference>
<dbReference type="Pfam" id="PF18545">
    <property type="entry name" value="HalOD1"/>
    <property type="match status" value="1"/>
</dbReference>
<name>A0ABD5WPA2_9EURY</name>
<protein>
    <submittedName>
        <fullName evidence="2">HalOD1 output domain-containing protein</fullName>
    </submittedName>
</protein>
<evidence type="ECO:0000259" key="1">
    <source>
        <dbReference type="Pfam" id="PF18545"/>
    </source>
</evidence>
<accession>A0ABD5WPA2</accession>